<keyword evidence="2 5" id="KW-0560">Oxidoreductase</keyword>
<keyword evidence="6" id="KW-1133">Transmembrane helix</keyword>
<feature type="binding site" description="axial binding residue" evidence="4">
    <location>
        <position position="459"/>
    </location>
    <ligand>
        <name>heme</name>
        <dbReference type="ChEBI" id="CHEBI:30413"/>
    </ligand>
    <ligandPart>
        <name>Fe</name>
        <dbReference type="ChEBI" id="CHEBI:18248"/>
    </ligandPart>
</feature>
<dbReference type="InterPro" id="IPR017972">
    <property type="entry name" value="Cyt_P450_CS"/>
</dbReference>
<dbReference type="EMBL" id="JAEPRB010000002">
    <property type="protein sequence ID" value="KAG2228137.1"/>
    <property type="molecule type" value="Genomic_DNA"/>
</dbReference>
<keyword evidence="8" id="KW-1185">Reference proteome</keyword>
<evidence type="ECO:0000256" key="5">
    <source>
        <dbReference type="RuleBase" id="RU000461"/>
    </source>
</evidence>
<dbReference type="Proteomes" id="UP000646827">
    <property type="component" value="Unassembled WGS sequence"/>
</dbReference>
<name>A0A8H7SF42_9FUNG</name>
<comment type="similarity">
    <text evidence="5">Belongs to the cytochrome P450 family.</text>
</comment>
<keyword evidence="6" id="KW-0472">Membrane</keyword>
<evidence type="ECO:0008006" key="9">
    <source>
        <dbReference type="Google" id="ProtNLM"/>
    </source>
</evidence>
<dbReference type="InterPro" id="IPR050364">
    <property type="entry name" value="Cytochrome_P450_fung"/>
</dbReference>
<comment type="cofactor">
    <cofactor evidence="4">
        <name>heme</name>
        <dbReference type="ChEBI" id="CHEBI:30413"/>
    </cofactor>
</comment>
<evidence type="ECO:0000256" key="6">
    <source>
        <dbReference type="SAM" id="Phobius"/>
    </source>
</evidence>
<proteinExistence type="inferred from homology"/>
<organism evidence="7 8">
    <name type="scientific">Circinella minor</name>
    <dbReference type="NCBI Taxonomy" id="1195481"/>
    <lineage>
        <taxon>Eukaryota</taxon>
        <taxon>Fungi</taxon>
        <taxon>Fungi incertae sedis</taxon>
        <taxon>Mucoromycota</taxon>
        <taxon>Mucoromycotina</taxon>
        <taxon>Mucoromycetes</taxon>
        <taxon>Mucorales</taxon>
        <taxon>Lichtheimiaceae</taxon>
        <taxon>Circinella</taxon>
    </lineage>
</organism>
<dbReference type="Gene3D" id="1.10.630.10">
    <property type="entry name" value="Cytochrome P450"/>
    <property type="match status" value="1"/>
</dbReference>
<reference evidence="7 8" key="1">
    <citation type="submission" date="2020-12" db="EMBL/GenBank/DDBJ databases">
        <title>Metabolic potential, ecology and presence of endohyphal bacteria is reflected in genomic diversity of Mucoromycotina.</title>
        <authorList>
            <person name="Muszewska A."/>
            <person name="Okrasinska A."/>
            <person name="Steczkiewicz K."/>
            <person name="Drgas O."/>
            <person name="Orlowska M."/>
            <person name="Perlinska-Lenart U."/>
            <person name="Aleksandrzak-Piekarczyk T."/>
            <person name="Szatraj K."/>
            <person name="Zielenkiewicz U."/>
            <person name="Pilsyk S."/>
            <person name="Malc E."/>
            <person name="Mieczkowski P."/>
            <person name="Kruszewska J.S."/>
            <person name="Biernat P."/>
            <person name="Pawlowska J."/>
        </authorList>
    </citation>
    <scope>NUCLEOTIDE SEQUENCE [LARGE SCALE GENOMIC DNA]</scope>
    <source>
        <strain evidence="7 8">CBS 142.35</strain>
    </source>
</reference>
<keyword evidence="3 4" id="KW-0408">Iron</keyword>
<evidence type="ECO:0000313" key="8">
    <source>
        <dbReference type="Proteomes" id="UP000646827"/>
    </source>
</evidence>
<dbReference type="GO" id="GO:0020037">
    <property type="term" value="F:heme binding"/>
    <property type="evidence" value="ECO:0007669"/>
    <property type="project" value="InterPro"/>
</dbReference>
<keyword evidence="4 5" id="KW-0349">Heme</keyword>
<keyword evidence="1 4" id="KW-0479">Metal-binding</keyword>
<dbReference type="AlphaFoldDB" id="A0A8H7SF42"/>
<keyword evidence="6" id="KW-0812">Transmembrane</keyword>
<dbReference type="Pfam" id="PF00067">
    <property type="entry name" value="p450"/>
    <property type="match status" value="1"/>
</dbReference>
<evidence type="ECO:0000313" key="7">
    <source>
        <dbReference type="EMBL" id="KAG2228137.1"/>
    </source>
</evidence>
<gene>
    <name evidence="7" type="ORF">INT45_009183</name>
</gene>
<protein>
    <recommendedName>
        <fullName evidence="9">Cytochrome P450</fullName>
    </recommendedName>
</protein>
<dbReference type="InterPro" id="IPR001128">
    <property type="entry name" value="Cyt_P450"/>
</dbReference>
<sequence>MTFTNNKKVNELLSAAPVTAAVGLVTYGIYTAYRSHQQKKALEAGYKEIPVPKGALPYLGHLPMLQELPALKITEWQKELGAIIRINMGQKPWIVISDPYLAHEIFSNNGAVTSGRPFQNYAGKHHSINQRGIAFPNADKRWKKTRTAALDVLAPKNIKKFAPILERESDFIVEHLLKTTEEKGSIDVVKPLQFATMNFLFVTCLGKRATSVNDPMFVEVIGIIDINMKMCGVAEDTAWFLPILSLVDTVTGKEAKQKAFIRERRNPTFRRLIKEALERDEDSLVKNLYALKDENNMLDDDGIMVTINELIGAGADTTSGTLAWAFAILTHHHEVQAEIIRELDAFISVHKRVPKFEEREELPYLISVQKECMRYRPSTHFGLMHEATDDLECRGYFIPKGSILVCNMHATHKNEAVYPEPEKFVPTRFLNNLKTMSAAANSNIENRDHYNFGWGRRICPGIHLAEIEMFNILVRVFAYATVEAPLNEKGEPQLPDLDAWDDAGLTMPPKYTTHRFVKRSSSLI</sequence>
<evidence type="ECO:0000256" key="1">
    <source>
        <dbReference type="ARBA" id="ARBA00022723"/>
    </source>
</evidence>
<comment type="caution">
    <text evidence="7">The sequence shown here is derived from an EMBL/GenBank/DDBJ whole genome shotgun (WGS) entry which is preliminary data.</text>
</comment>
<dbReference type="PANTHER" id="PTHR46300">
    <property type="entry name" value="P450, PUTATIVE (EUROFUNG)-RELATED-RELATED"/>
    <property type="match status" value="1"/>
</dbReference>
<evidence type="ECO:0000256" key="4">
    <source>
        <dbReference type="PIRSR" id="PIRSR602401-1"/>
    </source>
</evidence>
<dbReference type="InterPro" id="IPR002401">
    <property type="entry name" value="Cyt_P450_E_grp-I"/>
</dbReference>
<accession>A0A8H7SF42</accession>
<evidence type="ECO:0000256" key="3">
    <source>
        <dbReference type="ARBA" id="ARBA00023004"/>
    </source>
</evidence>
<dbReference type="OrthoDB" id="3934656at2759"/>
<dbReference type="SUPFAM" id="SSF48264">
    <property type="entry name" value="Cytochrome P450"/>
    <property type="match status" value="1"/>
</dbReference>
<dbReference type="GO" id="GO:0004497">
    <property type="term" value="F:monooxygenase activity"/>
    <property type="evidence" value="ECO:0007669"/>
    <property type="project" value="UniProtKB-KW"/>
</dbReference>
<keyword evidence="5" id="KW-0503">Monooxygenase</keyword>
<dbReference type="InterPro" id="IPR036396">
    <property type="entry name" value="Cyt_P450_sf"/>
</dbReference>
<dbReference type="PRINTS" id="PR00385">
    <property type="entry name" value="P450"/>
</dbReference>
<dbReference type="PROSITE" id="PS00086">
    <property type="entry name" value="CYTOCHROME_P450"/>
    <property type="match status" value="1"/>
</dbReference>
<dbReference type="GO" id="GO:0016705">
    <property type="term" value="F:oxidoreductase activity, acting on paired donors, with incorporation or reduction of molecular oxygen"/>
    <property type="evidence" value="ECO:0007669"/>
    <property type="project" value="InterPro"/>
</dbReference>
<dbReference type="PANTHER" id="PTHR46300:SF11">
    <property type="entry name" value="OXIDOREDUCTASE, PUTATIVE-RELATED"/>
    <property type="match status" value="1"/>
</dbReference>
<dbReference type="GO" id="GO:0005506">
    <property type="term" value="F:iron ion binding"/>
    <property type="evidence" value="ECO:0007669"/>
    <property type="project" value="InterPro"/>
</dbReference>
<dbReference type="PRINTS" id="PR00463">
    <property type="entry name" value="EP450I"/>
</dbReference>
<evidence type="ECO:0000256" key="2">
    <source>
        <dbReference type="ARBA" id="ARBA00023002"/>
    </source>
</evidence>
<feature type="transmembrane region" description="Helical" evidence="6">
    <location>
        <begin position="12"/>
        <end position="33"/>
    </location>
</feature>